<keyword evidence="5 7" id="KW-0560">Oxidoreductase</keyword>
<sequence>MPPVQVAYQRVAVIGGGAAGLVSARELRREGHKVVVFERGTQIGGTWIYTSQVESDPLGLDPSRTTVHSSLYKSLRTNLPREVMGFRDFPFVRTAGGAQRDSRRFPGHQEVLRYLEDFASAFRLNELVRFKTEVFHVGFEEDGKKWKVTSRCTDTDSGNDLDETYDAVVICNGHFTEPRIAEIPGVKKWPGRQIHSHNYRIPEPYRDQVVVLVGSSASAVDISRDIAAVAKEVHIASRSMPEGAFSRQPGYDNMWLHPMIASAHEDGTIAFQDGTMVLADVILHCTGYKYHFPFLQTNGVVTVDDNRVGPLYQHVFPPALAPSLSFVGLPRKVFPFLLNEFQSKWIAGVLSGQIMLPSQEKMMEDVEAFYSSLDANGIAKKYTHIIGDYQFEYLDWLARECGWPPFEEWREQMLYAVLKKRKSDPETFRDEWEDDHLILQSQEDFVKYLSVDDSSPTPRHSIG</sequence>
<dbReference type="GO" id="GO:0050660">
    <property type="term" value="F:flavin adenine dinucleotide binding"/>
    <property type="evidence" value="ECO:0007669"/>
    <property type="project" value="InterPro"/>
</dbReference>
<reference evidence="8" key="1">
    <citation type="submission" date="2023-05" db="EMBL/GenBank/DDBJ databases">
        <title>Nepenthes gracilis genome sequencing.</title>
        <authorList>
            <person name="Fukushima K."/>
        </authorList>
    </citation>
    <scope>NUCLEOTIDE SEQUENCE</scope>
    <source>
        <strain evidence="8">SING2019-196</strain>
    </source>
</reference>
<dbReference type="Proteomes" id="UP001279734">
    <property type="component" value="Unassembled WGS sequence"/>
</dbReference>
<keyword evidence="2 7" id="KW-0285">Flavoprotein</keyword>
<comment type="similarity">
    <text evidence="1 7">Belongs to the FMO family.</text>
</comment>
<keyword evidence="4" id="KW-0521">NADP</keyword>
<dbReference type="InterPro" id="IPR036188">
    <property type="entry name" value="FAD/NAD-bd_sf"/>
</dbReference>
<dbReference type="AlphaFoldDB" id="A0AAD3Y725"/>
<keyword evidence="6 7" id="KW-0503">Monooxygenase</keyword>
<keyword evidence="9" id="KW-1185">Reference proteome</keyword>
<dbReference type="PRINTS" id="PR00370">
    <property type="entry name" value="FMOXYGENASE"/>
</dbReference>
<dbReference type="InterPro" id="IPR020946">
    <property type="entry name" value="Flavin_mOase-like"/>
</dbReference>
<evidence type="ECO:0000256" key="4">
    <source>
        <dbReference type="ARBA" id="ARBA00022857"/>
    </source>
</evidence>
<dbReference type="SUPFAM" id="SSF51905">
    <property type="entry name" value="FAD/NAD(P)-binding domain"/>
    <property type="match status" value="2"/>
</dbReference>
<evidence type="ECO:0000256" key="1">
    <source>
        <dbReference type="ARBA" id="ARBA00009183"/>
    </source>
</evidence>
<dbReference type="PIRSF" id="PIRSF000332">
    <property type="entry name" value="FMO"/>
    <property type="match status" value="1"/>
</dbReference>
<accession>A0AAD3Y725</accession>
<dbReference type="PANTHER" id="PTHR23023">
    <property type="entry name" value="DIMETHYLANILINE MONOOXYGENASE"/>
    <property type="match status" value="1"/>
</dbReference>
<evidence type="ECO:0000313" key="8">
    <source>
        <dbReference type="EMBL" id="GMH29835.1"/>
    </source>
</evidence>
<comment type="caution">
    <text evidence="8">The sequence shown here is derived from an EMBL/GenBank/DDBJ whole genome shotgun (WGS) entry which is preliminary data.</text>
</comment>
<evidence type="ECO:0000256" key="3">
    <source>
        <dbReference type="ARBA" id="ARBA00022827"/>
    </source>
</evidence>
<dbReference type="GO" id="GO:0004499">
    <property type="term" value="F:N,N-dimethylaniline monooxygenase activity"/>
    <property type="evidence" value="ECO:0007669"/>
    <property type="project" value="InterPro"/>
</dbReference>
<gene>
    <name evidence="8" type="ORF">Nepgr_031678</name>
</gene>
<dbReference type="Gene3D" id="3.50.50.60">
    <property type="entry name" value="FAD/NAD(P)-binding domain"/>
    <property type="match status" value="2"/>
</dbReference>
<dbReference type="InterPro" id="IPR050346">
    <property type="entry name" value="FMO-like"/>
</dbReference>
<dbReference type="FunFam" id="3.50.50.60:FF:000099">
    <property type="entry name" value="Flavin-containing monooxygenase"/>
    <property type="match status" value="1"/>
</dbReference>
<dbReference type="Pfam" id="PF00743">
    <property type="entry name" value="FMO-like"/>
    <property type="match status" value="2"/>
</dbReference>
<keyword evidence="3 7" id="KW-0274">FAD</keyword>
<protein>
    <recommendedName>
        <fullName evidence="7">Flavin-containing monooxygenase</fullName>
        <ecNumber evidence="7">1.-.-.-</ecNumber>
    </recommendedName>
</protein>
<evidence type="ECO:0000256" key="6">
    <source>
        <dbReference type="ARBA" id="ARBA00023033"/>
    </source>
</evidence>
<evidence type="ECO:0000256" key="7">
    <source>
        <dbReference type="RuleBase" id="RU361177"/>
    </source>
</evidence>
<dbReference type="EC" id="1.-.-.-" evidence="7"/>
<proteinExistence type="inferred from homology"/>
<dbReference type="InterPro" id="IPR000960">
    <property type="entry name" value="Flavin_mOase"/>
</dbReference>
<evidence type="ECO:0000256" key="2">
    <source>
        <dbReference type="ARBA" id="ARBA00022630"/>
    </source>
</evidence>
<dbReference type="EMBL" id="BSYO01000037">
    <property type="protein sequence ID" value="GMH29835.1"/>
    <property type="molecule type" value="Genomic_DNA"/>
</dbReference>
<evidence type="ECO:0000256" key="5">
    <source>
        <dbReference type="ARBA" id="ARBA00023002"/>
    </source>
</evidence>
<organism evidence="8 9">
    <name type="scientific">Nepenthes gracilis</name>
    <name type="common">Slender pitcher plant</name>
    <dbReference type="NCBI Taxonomy" id="150966"/>
    <lineage>
        <taxon>Eukaryota</taxon>
        <taxon>Viridiplantae</taxon>
        <taxon>Streptophyta</taxon>
        <taxon>Embryophyta</taxon>
        <taxon>Tracheophyta</taxon>
        <taxon>Spermatophyta</taxon>
        <taxon>Magnoliopsida</taxon>
        <taxon>eudicotyledons</taxon>
        <taxon>Gunneridae</taxon>
        <taxon>Pentapetalae</taxon>
        <taxon>Caryophyllales</taxon>
        <taxon>Nepenthaceae</taxon>
        <taxon>Nepenthes</taxon>
    </lineage>
</organism>
<name>A0AAD3Y725_NEPGR</name>
<dbReference type="GO" id="GO:0050661">
    <property type="term" value="F:NADP binding"/>
    <property type="evidence" value="ECO:0007669"/>
    <property type="project" value="InterPro"/>
</dbReference>
<evidence type="ECO:0000313" key="9">
    <source>
        <dbReference type="Proteomes" id="UP001279734"/>
    </source>
</evidence>
<comment type="cofactor">
    <cofactor evidence="7">
        <name>FAD</name>
        <dbReference type="ChEBI" id="CHEBI:57692"/>
    </cofactor>
</comment>